<gene>
    <name evidence="1" type="ORF">GM672_26985</name>
</gene>
<dbReference type="RefSeq" id="WP_155473592.1">
    <property type="nucleotide sequence ID" value="NZ_BMKG01000053.1"/>
</dbReference>
<proteinExistence type="predicted"/>
<accession>A0A6I3T4J6</accession>
<organism evidence="1 2">
    <name type="scientific">Pseudoduganella buxea</name>
    <dbReference type="NCBI Taxonomy" id="1949069"/>
    <lineage>
        <taxon>Bacteria</taxon>
        <taxon>Pseudomonadati</taxon>
        <taxon>Pseudomonadota</taxon>
        <taxon>Betaproteobacteria</taxon>
        <taxon>Burkholderiales</taxon>
        <taxon>Oxalobacteraceae</taxon>
        <taxon>Telluria group</taxon>
        <taxon>Pseudoduganella</taxon>
    </lineage>
</organism>
<sequence>MLDALVRSRADRNRCALQVCRCRDADVEHFKLGRILLTLQQQNKASWLELKLTASDVTGNRFQAISQFCTLPFGSGSKIDGRYIAHGFSLAPAPANCGRNLARFVQFRGRENRGTLFLPDQAAAGVTALSRVRSPLSHR</sequence>
<dbReference type="Proteomes" id="UP000430634">
    <property type="component" value="Unassembled WGS sequence"/>
</dbReference>
<evidence type="ECO:0000313" key="1">
    <source>
        <dbReference type="EMBL" id="MTV56373.1"/>
    </source>
</evidence>
<reference evidence="1 2" key="1">
    <citation type="submission" date="2019-11" db="EMBL/GenBank/DDBJ databases">
        <title>Type strains purchased from KCTC, JCM and DSMZ.</title>
        <authorList>
            <person name="Lu H."/>
        </authorList>
    </citation>
    <scope>NUCLEOTIDE SEQUENCE [LARGE SCALE GENOMIC DNA]</scope>
    <source>
        <strain evidence="1 2">KCTC 52429</strain>
    </source>
</reference>
<dbReference type="AlphaFoldDB" id="A0A6I3T4J6"/>
<protein>
    <submittedName>
        <fullName evidence="1">Uncharacterized protein</fullName>
    </submittedName>
</protein>
<name>A0A6I3T4J6_9BURK</name>
<comment type="caution">
    <text evidence="1">The sequence shown here is derived from an EMBL/GenBank/DDBJ whole genome shotgun (WGS) entry which is preliminary data.</text>
</comment>
<dbReference type="EMBL" id="WNKZ01000166">
    <property type="protein sequence ID" value="MTV56373.1"/>
    <property type="molecule type" value="Genomic_DNA"/>
</dbReference>
<evidence type="ECO:0000313" key="2">
    <source>
        <dbReference type="Proteomes" id="UP000430634"/>
    </source>
</evidence>